<evidence type="ECO:0000256" key="1">
    <source>
        <dbReference type="SAM" id="SignalP"/>
    </source>
</evidence>
<dbReference type="Proteomes" id="UP000823790">
    <property type="component" value="Unassembled WGS sequence"/>
</dbReference>
<dbReference type="RefSeq" id="WP_209621653.1">
    <property type="nucleotide sequence ID" value="NZ_JAGJRS010000025.1"/>
</dbReference>
<dbReference type="Pfam" id="PF04264">
    <property type="entry name" value="YceI"/>
    <property type="match status" value="1"/>
</dbReference>
<protein>
    <submittedName>
        <fullName evidence="3">Polyisoprenoid-binding protein</fullName>
    </submittedName>
</protein>
<evidence type="ECO:0000313" key="4">
    <source>
        <dbReference type="Proteomes" id="UP000823790"/>
    </source>
</evidence>
<dbReference type="Gene3D" id="2.40.128.110">
    <property type="entry name" value="Lipid/polyisoprenoid-binding, YceI-like"/>
    <property type="match status" value="1"/>
</dbReference>
<evidence type="ECO:0000313" key="3">
    <source>
        <dbReference type="EMBL" id="MBP1475261.1"/>
    </source>
</evidence>
<feature type="signal peptide" evidence="1">
    <location>
        <begin position="1"/>
        <end position="24"/>
    </location>
</feature>
<dbReference type="InterPro" id="IPR007372">
    <property type="entry name" value="Lipid/polyisoprenoid-bd_YceI"/>
</dbReference>
<dbReference type="SUPFAM" id="SSF101874">
    <property type="entry name" value="YceI-like"/>
    <property type="match status" value="1"/>
</dbReference>
<keyword evidence="1" id="KW-0732">Signal</keyword>
<comment type="caution">
    <text evidence="3">The sequence shown here is derived from an EMBL/GenBank/DDBJ whole genome shotgun (WGS) entry which is preliminary data.</text>
</comment>
<feature type="chain" id="PRO_5045717477" evidence="1">
    <location>
        <begin position="25"/>
        <end position="195"/>
    </location>
</feature>
<keyword evidence="4" id="KW-1185">Reference proteome</keyword>
<organism evidence="3 4">
    <name type="scientific">Frateuria flava</name>
    <dbReference type="NCBI Taxonomy" id="2821489"/>
    <lineage>
        <taxon>Bacteria</taxon>
        <taxon>Pseudomonadati</taxon>
        <taxon>Pseudomonadota</taxon>
        <taxon>Gammaproteobacteria</taxon>
        <taxon>Lysobacterales</taxon>
        <taxon>Rhodanobacteraceae</taxon>
        <taxon>Frateuria</taxon>
    </lineage>
</organism>
<proteinExistence type="predicted"/>
<reference evidence="3 4" key="1">
    <citation type="submission" date="2021-04" db="EMBL/GenBank/DDBJ databases">
        <authorList>
            <person name="Huq M.A."/>
        </authorList>
    </citation>
    <scope>NUCLEOTIDE SEQUENCE [LARGE SCALE GENOMIC DNA]</scope>
    <source>
        <strain evidence="3 4">MAH-13</strain>
    </source>
</reference>
<dbReference type="EMBL" id="JAGJRS010000025">
    <property type="protein sequence ID" value="MBP1475261.1"/>
    <property type="molecule type" value="Genomic_DNA"/>
</dbReference>
<name>A0ABS4DQF6_9GAMM</name>
<feature type="domain" description="Lipid/polyisoprenoid-binding YceI-like" evidence="2">
    <location>
        <begin position="28"/>
        <end position="192"/>
    </location>
</feature>
<sequence>MRIPSRLARRLLPVAWLLAGSATAAPVHYTLDPNHTYPSFEADHMGISTWRGKFNHSQGWVQMDRAAGRGSLEVRIALDSIDFGQDALNAWARGKDFFDVAHQPRAVYKGTLAGFVDGAPTRVEGSLTLHGMTRPVQLRIDHFKCIPHPVSKREYCGADAIGSFDRSAFGLDAGKDYGFDMQVALRIQVEALRDK</sequence>
<dbReference type="InterPro" id="IPR036761">
    <property type="entry name" value="TTHA0802/YceI-like_sf"/>
</dbReference>
<dbReference type="PANTHER" id="PTHR34406">
    <property type="entry name" value="PROTEIN YCEI"/>
    <property type="match status" value="1"/>
</dbReference>
<dbReference type="SMART" id="SM00867">
    <property type="entry name" value="YceI"/>
    <property type="match status" value="1"/>
</dbReference>
<dbReference type="PANTHER" id="PTHR34406:SF2">
    <property type="entry name" value="PERIPLASMIC PROTEIN"/>
    <property type="match status" value="1"/>
</dbReference>
<accession>A0ABS4DQF6</accession>
<gene>
    <name evidence="3" type="ORF">J7I44_13185</name>
</gene>
<evidence type="ECO:0000259" key="2">
    <source>
        <dbReference type="SMART" id="SM00867"/>
    </source>
</evidence>